<evidence type="ECO:0000256" key="4">
    <source>
        <dbReference type="ARBA" id="ARBA00023014"/>
    </source>
</evidence>
<name>H5SP34_9BACT</name>
<keyword evidence="2" id="KW-0479">Metal-binding</keyword>
<dbReference type="EMBL" id="AP011788">
    <property type="protein sequence ID" value="BAL57920.1"/>
    <property type="molecule type" value="Genomic_DNA"/>
</dbReference>
<sequence length="183" mass="21122">MLLKEFLKIETFFPPCHPGEIETVTAVAELSDDISPVFPYLNAVLKGTIYDQTHQTLNFKLGGRGITLHPRKVIVTRLENQEEAEKVLERLRDLINRTYERRGEIEPSYKSRTKLTVITIYKLLPKTNCRECGEPTCMAFATKLVNESVKIEQCRPLFREEHQKNREQLLQMLDEAGYAVPNS</sequence>
<dbReference type="Pfam" id="PF04060">
    <property type="entry name" value="FeS"/>
    <property type="match status" value="1"/>
</dbReference>
<dbReference type="InterPro" id="IPR051069">
    <property type="entry name" value="ACDS_complex_subunit"/>
</dbReference>
<evidence type="ECO:0000256" key="1">
    <source>
        <dbReference type="ARBA" id="ARBA00022485"/>
    </source>
</evidence>
<organism evidence="6">
    <name type="scientific">uncultured Acetothermia bacterium</name>
    <dbReference type="NCBI Taxonomy" id="236499"/>
    <lineage>
        <taxon>Bacteria</taxon>
        <taxon>Candidatus Bipolaricaulota</taxon>
        <taxon>environmental samples</taxon>
    </lineage>
</organism>
<feature type="domain" description="4Fe-4S" evidence="5">
    <location>
        <begin position="104"/>
        <end position="171"/>
    </location>
</feature>
<dbReference type="GO" id="GO:0046872">
    <property type="term" value="F:metal ion binding"/>
    <property type="evidence" value="ECO:0007669"/>
    <property type="project" value="UniProtKB-KW"/>
</dbReference>
<proteinExistence type="predicted"/>
<gene>
    <name evidence="6" type="ORF">HGMM_F52F12C23</name>
</gene>
<dbReference type="AlphaFoldDB" id="H5SP34"/>
<reference evidence="6" key="1">
    <citation type="journal article" date="2005" name="Environ. Microbiol.">
        <title>Genetic and functional properties of uncultivated thermophilic crenarchaeotes from a subsurface gold mine as revealed by analysis of genome fragments.</title>
        <authorList>
            <person name="Nunoura T."/>
            <person name="Hirayama H."/>
            <person name="Takami H."/>
            <person name="Oida H."/>
            <person name="Nishi S."/>
            <person name="Shimamura S."/>
            <person name="Suzuki Y."/>
            <person name="Inagaki F."/>
            <person name="Takai K."/>
            <person name="Nealson K.H."/>
            <person name="Horikoshi K."/>
        </authorList>
    </citation>
    <scope>NUCLEOTIDE SEQUENCE</scope>
</reference>
<evidence type="ECO:0000259" key="5">
    <source>
        <dbReference type="PROSITE" id="PS51656"/>
    </source>
</evidence>
<evidence type="ECO:0000256" key="2">
    <source>
        <dbReference type="ARBA" id="ARBA00022723"/>
    </source>
</evidence>
<accession>H5SP34</accession>
<keyword evidence="4" id="KW-0411">Iron-sulfur</keyword>
<dbReference type="InterPro" id="IPR011005">
    <property type="entry name" value="Dihydropteroate_synth-like_sf"/>
</dbReference>
<evidence type="ECO:0000256" key="3">
    <source>
        <dbReference type="ARBA" id="ARBA00023004"/>
    </source>
</evidence>
<dbReference type="InterPro" id="IPR007202">
    <property type="entry name" value="4Fe-4S_dom"/>
</dbReference>
<protein>
    <submittedName>
        <fullName evidence="6">Fe-S cluster assembly protein</fullName>
    </submittedName>
</protein>
<dbReference type="PANTHER" id="PTHR36214">
    <property type="match status" value="1"/>
</dbReference>
<dbReference type="PROSITE" id="PS51656">
    <property type="entry name" value="4FE4S"/>
    <property type="match status" value="1"/>
</dbReference>
<dbReference type="PANTHER" id="PTHR36214:SF3">
    <property type="entry name" value="ACETYL-COA DECARBONYLASE_SYNTHASE COMPLEX SUBUNIT GAMMA"/>
    <property type="match status" value="1"/>
</dbReference>
<keyword evidence="3" id="KW-0408">Iron</keyword>
<keyword evidence="1" id="KW-0004">4Fe-4S</keyword>
<dbReference type="Gene3D" id="3.20.20.20">
    <property type="entry name" value="Dihydropteroate synthase-like"/>
    <property type="match status" value="1"/>
</dbReference>
<evidence type="ECO:0000313" key="6">
    <source>
        <dbReference type="EMBL" id="BAL57920.1"/>
    </source>
</evidence>
<dbReference type="GO" id="GO:0051539">
    <property type="term" value="F:4 iron, 4 sulfur cluster binding"/>
    <property type="evidence" value="ECO:0007669"/>
    <property type="project" value="UniProtKB-KW"/>
</dbReference>
<reference evidence="6" key="2">
    <citation type="journal article" date="2012" name="PLoS ONE">
        <title>A Deeply Branching Thermophilic Bacterium with an Ancient Acetyl-CoA Pathway Dominates a Subsurface Ecosystem.</title>
        <authorList>
            <person name="Takami H."/>
            <person name="Noguchi H."/>
            <person name="Takaki Y."/>
            <person name="Uchiyama I."/>
            <person name="Toyoda A."/>
            <person name="Nishi S."/>
            <person name="Chee G.-J."/>
            <person name="Arai W."/>
            <person name="Nunoura T."/>
            <person name="Itoh T."/>
            <person name="Hattori M."/>
            <person name="Takai K."/>
        </authorList>
    </citation>
    <scope>NUCLEOTIDE SEQUENCE</scope>
</reference>